<evidence type="ECO:0000313" key="3">
    <source>
        <dbReference type="Proteomes" id="UP000229901"/>
    </source>
</evidence>
<reference evidence="3" key="1">
    <citation type="submission" date="2017-09" db="EMBL/GenBank/DDBJ databases">
        <title>Depth-based differentiation of microbial function through sediment-hosted aquifers and enrichment of novel symbionts in the deep terrestrial subsurface.</title>
        <authorList>
            <person name="Probst A.J."/>
            <person name="Ladd B."/>
            <person name="Jarett J.K."/>
            <person name="Geller-Mcgrath D.E."/>
            <person name="Sieber C.M.K."/>
            <person name="Emerson J.B."/>
            <person name="Anantharaman K."/>
            <person name="Thomas B.C."/>
            <person name="Malmstrom R."/>
            <person name="Stieglmeier M."/>
            <person name="Klingl A."/>
            <person name="Woyke T."/>
            <person name="Ryan C.M."/>
            <person name="Banfield J.F."/>
        </authorList>
    </citation>
    <scope>NUCLEOTIDE SEQUENCE [LARGE SCALE GENOMIC DNA]</scope>
</reference>
<keyword evidence="1" id="KW-0472">Membrane</keyword>
<dbReference type="EMBL" id="PFAP01000048">
    <property type="protein sequence ID" value="PIR93612.1"/>
    <property type="molecule type" value="Genomic_DNA"/>
</dbReference>
<gene>
    <name evidence="2" type="ORF">COT97_05755</name>
</gene>
<keyword evidence="1" id="KW-0812">Transmembrane</keyword>
<sequence>MGLTVPNMIFGAFGMAMLVYCLVLLFFGPKLSRFVILNVVVGVLFGYYVGGLWYWALLGAVFGHLAGMLTYFVVSRFKQESFA</sequence>
<evidence type="ECO:0000313" key="2">
    <source>
        <dbReference type="EMBL" id="PIR93612.1"/>
    </source>
</evidence>
<feature type="transmembrane region" description="Helical" evidence="1">
    <location>
        <begin position="6"/>
        <end position="27"/>
    </location>
</feature>
<dbReference type="AlphaFoldDB" id="A0A2H0V3G8"/>
<feature type="transmembrane region" description="Helical" evidence="1">
    <location>
        <begin position="34"/>
        <end position="50"/>
    </location>
</feature>
<protein>
    <submittedName>
        <fullName evidence="2">Uncharacterized protein</fullName>
    </submittedName>
</protein>
<accession>A0A2H0V3G8</accession>
<evidence type="ECO:0000256" key="1">
    <source>
        <dbReference type="SAM" id="Phobius"/>
    </source>
</evidence>
<organism evidence="2 3">
    <name type="scientific">Candidatus Falkowbacteria bacterium CG10_big_fil_rev_8_21_14_0_10_39_11</name>
    <dbReference type="NCBI Taxonomy" id="1974565"/>
    <lineage>
        <taxon>Bacteria</taxon>
        <taxon>Candidatus Falkowiibacteriota</taxon>
    </lineage>
</organism>
<feature type="transmembrane region" description="Helical" evidence="1">
    <location>
        <begin position="56"/>
        <end position="74"/>
    </location>
</feature>
<comment type="caution">
    <text evidence="2">The sequence shown here is derived from an EMBL/GenBank/DDBJ whole genome shotgun (WGS) entry which is preliminary data.</text>
</comment>
<name>A0A2H0V3G8_9BACT</name>
<keyword evidence="1" id="KW-1133">Transmembrane helix</keyword>
<dbReference type="Proteomes" id="UP000229901">
    <property type="component" value="Unassembled WGS sequence"/>
</dbReference>
<proteinExistence type="predicted"/>